<dbReference type="GeneID" id="301090956"/>
<dbReference type="GO" id="GO:0055040">
    <property type="term" value="C:periplasmic flagellum"/>
    <property type="evidence" value="ECO:0007669"/>
    <property type="project" value="UniProtKB-SubCell"/>
</dbReference>
<evidence type="ECO:0000313" key="5">
    <source>
        <dbReference type="Proteomes" id="UP000593915"/>
    </source>
</evidence>
<dbReference type="EMBL" id="CP061839">
    <property type="protein sequence ID" value="QOW60269.1"/>
    <property type="molecule type" value="Genomic_DNA"/>
</dbReference>
<keyword evidence="2" id="KW-0574">Periplasm</keyword>
<keyword evidence="4" id="KW-0969">Cilium</keyword>
<protein>
    <submittedName>
        <fullName evidence="4">Flagellar filament outer layer protein FlaA</fullName>
    </submittedName>
</protein>
<dbReference type="RefSeq" id="WP_020966294.1">
    <property type="nucleotide sequence ID" value="NZ_CP045670.1"/>
</dbReference>
<dbReference type="AlphaFoldDB" id="A0A7S6WN62"/>
<keyword evidence="3" id="KW-0975">Bacterial flagellum</keyword>
<reference evidence="4 5" key="1">
    <citation type="submission" date="2020-09" db="EMBL/GenBank/DDBJ databases">
        <title>Characterization of Treponema spp. from bovine digital dermatitis in Korea.</title>
        <authorList>
            <person name="Espiritu H.M."/>
            <person name="Cho Y.I."/>
            <person name="Mamuad L."/>
        </authorList>
    </citation>
    <scope>NUCLEOTIDE SEQUENCE [LARGE SCALE GENOMIC DNA]</scope>
    <source>
        <strain evidence="4 5">KS1</strain>
    </source>
</reference>
<comment type="subcellular location">
    <subcellularLocation>
        <location evidence="1">Periplasmic flagellum</location>
    </subcellularLocation>
</comment>
<proteinExistence type="predicted"/>
<dbReference type="GO" id="GO:0071973">
    <property type="term" value="P:bacterial-type flagellum-dependent cell motility"/>
    <property type="evidence" value="ECO:0007669"/>
    <property type="project" value="InterPro"/>
</dbReference>
<name>A0A7S6WN62_9SPIR</name>
<keyword evidence="4" id="KW-0282">Flagellum</keyword>
<accession>A0A7S6WN62</accession>
<dbReference type="Proteomes" id="UP000593915">
    <property type="component" value="Chromosome"/>
</dbReference>
<gene>
    <name evidence="4" type="ORF">IFE08_10615</name>
</gene>
<evidence type="ECO:0000256" key="1">
    <source>
        <dbReference type="ARBA" id="ARBA00004631"/>
    </source>
</evidence>
<dbReference type="GO" id="GO:0030288">
    <property type="term" value="C:outer membrane-bounded periplasmic space"/>
    <property type="evidence" value="ECO:0007669"/>
    <property type="project" value="InterPro"/>
</dbReference>
<organism evidence="4 5">
    <name type="scientific">Treponema pedis</name>
    <dbReference type="NCBI Taxonomy" id="409322"/>
    <lineage>
        <taxon>Bacteria</taxon>
        <taxon>Pseudomonadati</taxon>
        <taxon>Spirochaetota</taxon>
        <taxon>Spirochaetia</taxon>
        <taxon>Spirochaetales</taxon>
        <taxon>Treponemataceae</taxon>
        <taxon>Treponema</taxon>
    </lineage>
</organism>
<evidence type="ECO:0000313" key="4">
    <source>
        <dbReference type="EMBL" id="QOW60269.1"/>
    </source>
</evidence>
<keyword evidence="4" id="KW-0966">Cell projection</keyword>
<evidence type="ECO:0000256" key="2">
    <source>
        <dbReference type="ARBA" id="ARBA00022764"/>
    </source>
</evidence>
<evidence type="ECO:0000256" key="3">
    <source>
        <dbReference type="ARBA" id="ARBA00023143"/>
    </source>
</evidence>
<dbReference type="Pfam" id="PF04620">
    <property type="entry name" value="FlaA"/>
    <property type="match status" value="1"/>
</dbReference>
<sequence length="251" mass="28419">MKKHFAVILFLTGIVFFGFAQEEANTNDDNKFSTIDAADPTRVGIDTAEQRIKEVSIDKFETEGTWNSKISADEGVIKARLFNGNPKNKKAIPAEEGLGLPDSKVLGVKVSYYRRGYNSFEVHATKPLPVEGIAKTASVWVVGRSYPHVLKLLVEDYWGKRFELYVGKLNHSGWKLMTVAIPPQNSAGKTGIIQKDYHYGTSMGLKIVGFRIECDPEEAYGHYYIYFDDLRVVSDLYEVDMRDEDDMNDNW</sequence>
<dbReference type="InterPro" id="IPR006714">
    <property type="entry name" value="FlaA"/>
</dbReference>